<dbReference type="InterPro" id="IPR001650">
    <property type="entry name" value="Helicase_C-like"/>
</dbReference>
<evidence type="ECO:0000256" key="6">
    <source>
        <dbReference type="ARBA" id="ARBA00023125"/>
    </source>
</evidence>
<reference evidence="14" key="1">
    <citation type="submission" date="2020-05" db="EMBL/GenBank/DDBJ databases">
        <title>Mycena genomes resolve the evolution of fungal bioluminescence.</title>
        <authorList>
            <person name="Tsai I.J."/>
        </authorList>
    </citation>
    <scope>NUCLEOTIDE SEQUENCE</scope>
    <source>
        <strain evidence="14">160909Yilan</strain>
    </source>
</reference>
<protein>
    <recommendedName>
        <fullName evidence="10">DNA 3'-5' helicase</fullName>
        <ecNumber evidence="10">5.6.2.4</ecNumber>
    </recommendedName>
</protein>
<dbReference type="GO" id="GO:0005524">
    <property type="term" value="F:ATP binding"/>
    <property type="evidence" value="ECO:0007669"/>
    <property type="project" value="UniProtKB-KW"/>
</dbReference>
<dbReference type="Proteomes" id="UP000623467">
    <property type="component" value="Unassembled WGS sequence"/>
</dbReference>
<evidence type="ECO:0000256" key="4">
    <source>
        <dbReference type="ARBA" id="ARBA00022806"/>
    </source>
</evidence>
<dbReference type="PANTHER" id="PTHR13710:SF153">
    <property type="entry name" value="RECQ-LIKE DNA HELICASE BLM"/>
    <property type="match status" value="1"/>
</dbReference>
<dbReference type="GO" id="GO:0000724">
    <property type="term" value="P:double-strand break repair via homologous recombination"/>
    <property type="evidence" value="ECO:0007669"/>
    <property type="project" value="TreeGrafter"/>
</dbReference>
<evidence type="ECO:0000256" key="1">
    <source>
        <dbReference type="ARBA" id="ARBA00005446"/>
    </source>
</evidence>
<dbReference type="EC" id="5.6.2.4" evidence="10"/>
<organism evidence="14 15">
    <name type="scientific">Mycena sanguinolenta</name>
    <dbReference type="NCBI Taxonomy" id="230812"/>
    <lineage>
        <taxon>Eukaryota</taxon>
        <taxon>Fungi</taxon>
        <taxon>Dikarya</taxon>
        <taxon>Basidiomycota</taxon>
        <taxon>Agaricomycotina</taxon>
        <taxon>Agaricomycetes</taxon>
        <taxon>Agaricomycetidae</taxon>
        <taxon>Agaricales</taxon>
        <taxon>Marasmiineae</taxon>
        <taxon>Mycenaceae</taxon>
        <taxon>Mycena</taxon>
    </lineage>
</organism>
<dbReference type="GO" id="GO:0009378">
    <property type="term" value="F:four-way junction helicase activity"/>
    <property type="evidence" value="ECO:0007669"/>
    <property type="project" value="TreeGrafter"/>
</dbReference>
<comment type="similarity">
    <text evidence="1">Belongs to the helicase family. RecQ subfamily.</text>
</comment>
<dbReference type="SUPFAM" id="SSF52540">
    <property type="entry name" value="P-loop containing nucleoside triphosphate hydrolases"/>
    <property type="match status" value="2"/>
</dbReference>
<dbReference type="PROSITE" id="PS51194">
    <property type="entry name" value="HELICASE_CTER"/>
    <property type="match status" value="1"/>
</dbReference>
<dbReference type="InterPro" id="IPR014001">
    <property type="entry name" value="Helicase_ATP-bd"/>
</dbReference>
<dbReference type="InterPro" id="IPR011545">
    <property type="entry name" value="DEAD/DEAH_box_helicase_dom"/>
</dbReference>
<evidence type="ECO:0000259" key="12">
    <source>
        <dbReference type="PROSITE" id="PS51192"/>
    </source>
</evidence>
<keyword evidence="2" id="KW-0547">Nucleotide-binding</keyword>
<evidence type="ECO:0000256" key="11">
    <source>
        <dbReference type="SAM" id="MobiDB-lite"/>
    </source>
</evidence>
<dbReference type="PROSITE" id="PS51192">
    <property type="entry name" value="HELICASE_ATP_BIND_1"/>
    <property type="match status" value="1"/>
</dbReference>
<name>A0A8H6YDG7_9AGAR</name>
<dbReference type="OrthoDB" id="10261556at2759"/>
<evidence type="ECO:0000256" key="9">
    <source>
        <dbReference type="ARBA" id="ARBA00034617"/>
    </source>
</evidence>
<sequence>MLQSKCTSQADPLPHPVPPPEICLIASLRSPTNFFTNHSVFFSAPTSAKRKNSFSDAPQSKAKRIRSDVPPCDPSDAPSQSAQNVKAAHLNHRDLDSKTLVELRNLLVINNENRRQNDIAIANWHEGDGEDIVILTGIGKLYNERINAITAAITTAPSIAISDVPLWIPPSEEEAEDVRFTRTNAKYTKILRDRLGIPSFRKNQLKAIKNIVERRHDTFVLMPTGAGKSICYQLPAVLKNEESDSVTVVVSPLCSLIDDQVAALAAKGVDAIGLAAETDMRMLKKRLSDGRPNPALVYCTPEKIRRNDSLHCALRDLHRRKKLAMFAVDEAHCITSWGEEFRSTYLELSTLRDDFPGVPIMALTSTATSQNINKITLSLKLQNASIIRQSLNRPNLTYLVKQKRNVIDDLVYFIQSGHANHSGIIYRTGRRQCEDLAEKLNKRGISAKAYHALMPDRKSIHTQWKNGQFNVVVATFSGRAIAWVVDAIGFSTALAFTIVAQFQAYYFDHEAFGFGLAVTLKPPIFDKADVRFVVHYDLPSSLENYYQETGRAGRDGEPADCCLYYTFRNKKTILDLALSSARKAGDYTPNYWMISIEERQQSWTIAKTKGIVVVFCS</sequence>
<dbReference type="SMART" id="SM00490">
    <property type="entry name" value="HELICc"/>
    <property type="match status" value="1"/>
</dbReference>
<evidence type="ECO:0000259" key="13">
    <source>
        <dbReference type="PROSITE" id="PS51194"/>
    </source>
</evidence>
<feature type="region of interest" description="Disordered" evidence="11">
    <location>
        <begin position="47"/>
        <end position="81"/>
    </location>
</feature>
<dbReference type="AlphaFoldDB" id="A0A8H6YDG7"/>
<dbReference type="EMBL" id="JACAZH010000009">
    <property type="protein sequence ID" value="KAF7359070.1"/>
    <property type="molecule type" value="Genomic_DNA"/>
</dbReference>
<dbReference type="Gene3D" id="3.40.50.300">
    <property type="entry name" value="P-loop containing nucleotide triphosphate hydrolases"/>
    <property type="match status" value="2"/>
</dbReference>
<keyword evidence="7" id="KW-0413">Isomerase</keyword>
<feature type="domain" description="Helicase ATP-binding" evidence="12">
    <location>
        <begin position="209"/>
        <end position="385"/>
    </location>
</feature>
<dbReference type="GO" id="GO:0005694">
    <property type="term" value="C:chromosome"/>
    <property type="evidence" value="ECO:0007669"/>
    <property type="project" value="TreeGrafter"/>
</dbReference>
<dbReference type="GO" id="GO:0043138">
    <property type="term" value="F:3'-5' DNA helicase activity"/>
    <property type="evidence" value="ECO:0007669"/>
    <property type="project" value="UniProtKB-EC"/>
</dbReference>
<dbReference type="Pfam" id="PF00270">
    <property type="entry name" value="DEAD"/>
    <property type="match status" value="1"/>
</dbReference>
<proteinExistence type="inferred from homology"/>
<keyword evidence="4 14" id="KW-0347">Helicase</keyword>
<dbReference type="InterPro" id="IPR004589">
    <property type="entry name" value="DNA_helicase_ATP-dep_RecQ"/>
</dbReference>
<evidence type="ECO:0000256" key="3">
    <source>
        <dbReference type="ARBA" id="ARBA00022801"/>
    </source>
</evidence>
<evidence type="ECO:0000313" key="14">
    <source>
        <dbReference type="EMBL" id="KAF7359070.1"/>
    </source>
</evidence>
<evidence type="ECO:0000256" key="8">
    <source>
        <dbReference type="ARBA" id="ARBA00023242"/>
    </source>
</evidence>
<dbReference type="FunFam" id="3.40.50.300:FF:001389">
    <property type="entry name" value="ATP-dependent DNA helicase RecQ"/>
    <property type="match status" value="1"/>
</dbReference>
<dbReference type="CDD" id="cd17920">
    <property type="entry name" value="DEXHc_RecQ"/>
    <property type="match status" value="1"/>
</dbReference>
<keyword evidence="5" id="KW-0067">ATP-binding</keyword>
<dbReference type="SMART" id="SM00487">
    <property type="entry name" value="DEXDc"/>
    <property type="match status" value="1"/>
</dbReference>
<keyword evidence="3" id="KW-0378">Hydrolase</keyword>
<keyword evidence="8" id="KW-0539">Nucleus</keyword>
<dbReference type="NCBIfam" id="TIGR00614">
    <property type="entry name" value="recQ_fam"/>
    <property type="match status" value="1"/>
</dbReference>
<keyword evidence="6" id="KW-0238">DNA-binding</keyword>
<comment type="caution">
    <text evidence="14">The sequence shown here is derived from an EMBL/GenBank/DDBJ whole genome shotgun (WGS) entry which is preliminary data.</text>
</comment>
<evidence type="ECO:0000256" key="7">
    <source>
        <dbReference type="ARBA" id="ARBA00023235"/>
    </source>
</evidence>
<gene>
    <name evidence="14" type="ORF">MSAN_01248100</name>
</gene>
<comment type="catalytic activity">
    <reaction evidence="9">
        <text>Couples ATP hydrolysis with the unwinding of duplex DNA by translocating in the 3'-5' direction.</text>
        <dbReference type="EC" id="5.6.2.4"/>
    </reaction>
</comment>
<dbReference type="PANTHER" id="PTHR13710">
    <property type="entry name" value="DNA HELICASE RECQ FAMILY MEMBER"/>
    <property type="match status" value="1"/>
</dbReference>
<dbReference type="GO" id="GO:0005737">
    <property type="term" value="C:cytoplasm"/>
    <property type="evidence" value="ECO:0007669"/>
    <property type="project" value="TreeGrafter"/>
</dbReference>
<feature type="domain" description="Helicase C-terminal" evidence="13">
    <location>
        <begin position="406"/>
        <end position="597"/>
    </location>
</feature>
<evidence type="ECO:0000256" key="10">
    <source>
        <dbReference type="ARBA" id="ARBA00034808"/>
    </source>
</evidence>
<accession>A0A8H6YDG7</accession>
<keyword evidence="15" id="KW-1185">Reference proteome</keyword>
<evidence type="ECO:0000313" key="15">
    <source>
        <dbReference type="Proteomes" id="UP000623467"/>
    </source>
</evidence>
<dbReference type="GO" id="GO:0016787">
    <property type="term" value="F:hydrolase activity"/>
    <property type="evidence" value="ECO:0007669"/>
    <property type="project" value="UniProtKB-KW"/>
</dbReference>
<dbReference type="InterPro" id="IPR027417">
    <property type="entry name" value="P-loop_NTPase"/>
</dbReference>
<evidence type="ECO:0000256" key="5">
    <source>
        <dbReference type="ARBA" id="ARBA00022840"/>
    </source>
</evidence>
<dbReference type="GO" id="GO:0005634">
    <property type="term" value="C:nucleus"/>
    <property type="evidence" value="ECO:0007669"/>
    <property type="project" value="TreeGrafter"/>
</dbReference>
<dbReference type="GO" id="GO:0003677">
    <property type="term" value="F:DNA binding"/>
    <property type="evidence" value="ECO:0007669"/>
    <property type="project" value="UniProtKB-KW"/>
</dbReference>
<evidence type="ECO:0000256" key="2">
    <source>
        <dbReference type="ARBA" id="ARBA00022741"/>
    </source>
</evidence>